<dbReference type="AlphaFoldDB" id="A0A2T5RGQ8"/>
<dbReference type="PANTHER" id="PTHR36203">
    <property type="entry name" value="ASCORBATE-SPECIFIC PTS SYSTEM EIIA COMPONENT"/>
    <property type="match status" value="1"/>
</dbReference>
<protein>
    <recommendedName>
        <fullName evidence="9">Ascorbate-specific PTS system EIIA component</fullName>
    </recommendedName>
    <alternativeName>
        <fullName evidence="10">Ascorbate-specific phosphotransferase enzyme IIA component</fullName>
    </alternativeName>
</protein>
<dbReference type="OrthoDB" id="369398at2"/>
<dbReference type="CDD" id="cd00211">
    <property type="entry name" value="PTS_IIA_fru"/>
    <property type="match status" value="1"/>
</dbReference>
<evidence type="ECO:0000313" key="13">
    <source>
        <dbReference type="Proteomes" id="UP000244089"/>
    </source>
</evidence>
<proteinExistence type="predicted"/>
<evidence type="ECO:0000259" key="11">
    <source>
        <dbReference type="PROSITE" id="PS51094"/>
    </source>
</evidence>
<dbReference type="Proteomes" id="UP000244089">
    <property type="component" value="Unassembled WGS sequence"/>
</dbReference>
<keyword evidence="7" id="KW-0418">Kinase</keyword>
<dbReference type="PANTHER" id="PTHR36203:SF1">
    <property type="entry name" value="ASCORBATE-SPECIFIC PTS SYSTEM EIIA COMPONENT"/>
    <property type="match status" value="1"/>
</dbReference>
<keyword evidence="2" id="KW-0813">Transport</keyword>
<organism evidence="12 13">
    <name type="scientific">Halanaerobium saccharolyticum</name>
    <dbReference type="NCBI Taxonomy" id="43595"/>
    <lineage>
        <taxon>Bacteria</taxon>
        <taxon>Bacillati</taxon>
        <taxon>Bacillota</taxon>
        <taxon>Clostridia</taxon>
        <taxon>Halanaerobiales</taxon>
        <taxon>Halanaerobiaceae</taxon>
        <taxon>Halanaerobium</taxon>
    </lineage>
</organism>
<dbReference type="GO" id="GO:0005737">
    <property type="term" value="C:cytoplasm"/>
    <property type="evidence" value="ECO:0007669"/>
    <property type="project" value="UniProtKB-SubCell"/>
</dbReference>
<keyword evidence="6" id="KW-0598">Phosphotransferase system</keyword>
<evidence type="ECO:0000256" key="1">
    <source>
        <dbReference type="ARBA" id="ARBA00004496"/>
    </source>
</evidence>
<keyword evidence="5" id="KW-0808">Transferase</keyword>
<evidence type="ECO:0000256" key="4">
    <source>
        <dbReference type="ARBA" id="ARBA00022553"/>
    </source>
</evidence>
<evidence type="ECO:0000313" key="12">
    <source>
        <dbReference type="EMBL" id="PTV94082.1"/>
    </source>
</evidence>
<dbReference type="SUPFAM" id="SSF55804">
    <property type="entry name" value="Phoshotransferase/anion transport protein"/>
    <property type="match status" value="1"/>
</dbReference>
<accession>A0A2T5RGQ8</accession>
<evidence type="ECO:0000256" key="9">
    <source>
        <dbReference type="ARBA" id="ARBA00041175"/>
    </source>
</evidence>
<keyword evidence="3" id="KW-0963">Cytoplasm</keyword>
<keyword evidence="4" id="KW-0597">Phosphoprotein</keyword>
<name>A0A2T5RGQ8_9FIRM</name>
<evidence type="ECO:0000256" key="6">
    <source>
        <dbReference type="ARBA" id="ARBA00022683"/>
    </source>
</evidence>
<dbReference type="Pfam" id="PF00359">
    <property type="entry name" value="PTS_EIIA_2"/>
    <property type="match status" value="1"/>
</dbReference>
<comment type="function">
    <text evidence="8">The phosphoenolpyruvate-dependent sugar phosphotransferase system (sugar PTS), a major carbohydrate active transport system, catalyzes the phosphorylation of incoming sugar substrates concomitantly with their translocation across the cell membrane. The enzyme II UlaABC PTS system is involved in ascorbate transport.</text>
</comment>
<sequence length="166" mass="18374">MISEYLTKDNIILGAEVADWKEAIKKSGSILEANDLIEAEYIDAMIEMVKDKGAYIVITPGLALPHARPEKGAKENGLSLLTLKEPVNFGHSKNDPVKVVISFCAADDSSHTQMLSELAEFLKDKKNVNYIKEVDSKKELLAYFKSYDEGGESNEDSNSMRSRSGQ</sequence>
<gene>
    <name evidence="12" type="ORF">C8C76_13411</name>
</gene>
<evidence type="ECO:0000256" key="10">
    <source>
        <dbReference type="ARBA" id="ARBA00042072"/>
    </source>
</evidence>
<dbReference type="GO" id="GO:0009401">
    <property type="term" value="P:phosphoenolpyruvate-dependent sugar phosphotransferase system"/>
    <property type="evidence" value="ECO:0007669"/>
    <property type="project" value="UniProtKB-KW"/>
</dbReference>
<dbReference type="EMBL" id="QAXS01000034">
    <property type="protein sequence ID" value="PTV94082.1"/>
    <property type="molecule type" value="Genomic_DNA"/>
</dbReference>
<evidence type="ECO:0000256" key="3">
    <source>
        <dbReference type="ARBA" id="ARBA00022490"/>
    </source>
</evidence>
<dbReference type="PROSITE" id="PS51094">
    <property type="entry name" value="PTS_EIIA_TYPE_2"/>
    <property type="match status" value="1"/>
</dbReference>
<dbReference type="Gene3D" id="3.40.930.10">
    <property type="entry name" value="Mannitol-specific EII, Chain A"/>
    <property type="match status" value="1"/>
</dbReference>
<dbReference type="InterPro" id="IPR002178">
    <property type="entry name" value="PTS_EIIA_type-2_dom"/>
</dbReference>
<reference evidence="12 13" key="1">
    <citation type="submission" date="2018-04" db="EMBL/GenBank/DDBJ databases">
        <title>Subsurface microbial communities from deep shales in Ohio and West Virginia, USA.</title>
        <authorList>
            <person name="Wrighton K."/>
        </authorList>
    </citation>
    <scope>NUCLEOTIDE SEQUENCE [LARGE SCALE GENOMIC DNA]</scope>
    <source>
        <strain evidence="12 13">WC1</strain>
    </source>
</reference>
<dbReference type="InterPro" id="IPR016152">
    <property type="entry name" value="PTrfase/Anion_transptr"/>
</dbReference>
<feature type="domain" description="PTS EIIA type-2" evidence="11">
    <location>
        <begin position="4"/>
        <end position="147"/>
    </location>
</feature>
<evidence type="ECO:0000256" key="5">
    <source>
        <dbReference type="ARBA" id="ARBA00022679"/>
    </source>
</evidence>
<evidence type="ECO:0000256" key="7">
    <source>
        <dbReference type="ARBA" id="ARBA00022777"/>
    </source>
</evidence>
<dbReference type="InterPro" id="IPR051351">
    <property type="entry name" value="Ascorbate-PTS_EIIA_comp"/>
</dbReference>
<dbReference type="GO" id="GO:0016301">
    <property type="term" value="F:kinase activity"/>
    <property type="evidence" value="ECO:0007669"/>
    <property type="project" value="UniProtKB-KW"/>
</dbReference>
<evidence type="ECO:0000256" key="8">
    <source>
        <dbReference type="ARBA" id="ARBA00037387"/>
    </source>
</evidence>
<comment type="caution">
    <text evidence="12">The sequence shown here is derived from an EMBL/GenBank/DDBJ whole genome shotgun (WGS) entry which is preliminary data.</text>
</comment>
<comment type="subcellular location">
    <subcellularLocation>
        <location evidence="1">Cytoplasm</location>
    </subcellularLocation>
</comment>
<evidence type="ECO:0000256" key="2">
    <source>
        <dbReference type="ARBA" id="ARBA00022448"/>
    </source>
</evidence>
<dbReference type="RefSeq" id="WP_108141897.1">
    <property type="nucleotide sequence ID" value="NZ_QAXS01000034.1"/>
</dbReference>